<protein>
    <submittedName>
        <fullName evidence="2">Sugar ABC transporter substrate-binding protein</fullName>
    </submittedName>
</protein>
<keyword evidence="1" id="KW-0732">Signal</keyword>
<dbReference type="PANTHER" id="PTHR43649:SF14">
    <property type="entry name" value="BLR3389 PROTEIN"/>
    <property type="match status" value="1"/>
</dbReference>
<gene>
    <name evidence="2" type="ORF">GCM10010196_02850</name>
</gene>
<comment type="caution">
    <text evidence="2">The sequence shown here is derived from an EMBL/GenBank/DDBJ whole genome shotgun (WGS) entry which is preliminary data.</text>
</comment>
<evidence type="ECO:0000256" key="1">
    <source>
        <dbReference type="SAM" id="SignalP"/>
    </source>
</evidence>
<accession>A0A918F9N8</accession>
<organism evidence="2 3">
    <name type="scientific">Agromyces mediolanus</name>
    <name type="common">Corynebacterium mediolanum</name>
    <dbReference type="NCBI Taxonomy" id="41986"/>
    <lineage>
        <taxon>Bacteria</taxon>
        <taxon>Bacillati</taxon>
        <taxon>Actinomycetota</taxon>
        <taxon>Actinomycetes</taxon>
        <taxon>Micrococcales</taxon>
        <taxon>Microbacteriaceae</taxon>
        <taxon>Agromyces</taxon>
    </lineage>
</organism>
<dbReference type="InterPro" id="IPR050490">
    <property type="entry name" value="Bact_solute-bd_prot1"/>
</dbReference>
<keyword evidence="3" id="KW-1185">Reference proteome</keyword>
<evidence type="ECO:0000313" key="3">
    <source>
        <dbReference type="Proteomes" id="UP000610303"/>
    </source>
</evidence>
<dbReference type="SUPFAM" id="SSF53850">
    <property type="entry name" value="Periplasmic binding protein-like II"/>
    <property type="match status" value="1"/>
</dbReference>
<feature type="signal peptide" evidence="1">
    <location>
        <begin position="1"/>
        <end position="27"/>
    </location>
</feature>
<dbReference type="Pfam" id="PF01547">
    <property type="entry name" value="SBP_bac_1"/>
    <property type="match status" value="1"/>
</dbReference>
<sequence>MTTRSTIRRWAGVAVAAALAGSLAACATPSGGSEQGSASAEEIAAALQKESSITVWGWAPQLEPIVEAFEEKYPKIDVKLENVGTGNDHYTKLQNAIKAGTGAPDVAQVEYYALPQFALSGAFADLTGFGADELEDQYTASTWGSVSIDGGVYALPQDSGPMAMFYRADVFEKLGLEVPTTWDEYIAAGQAIHAADPNAYITNDVGDAGFTTSMIWQAGGQPYAVENGTDVTIDFADEGSTKWADTWNQLVENELVAPISSWSDEWYQGLGDGSIATLVIGAWMPGNLESGVPDAAGKWRVAPMPTYEEGVAAAAENGGGGDAVLEQSKNKLVAYGFLEFLNGPEGAAIHAANGGFPSTVADLESEDFLGYESDYFGGQKINEVLVQASKDVVPGWSYLPFQTYANSIYGDTVGQSYANASDLNEGLAAWQEASVQYGIDQGFTVNGK</sequence>
<dbReference type="EMBL" id="BMRJ01000001">
    <property type="protein sequence ID" value="GGR13725.1"/>
    <property type="molecule type" value="Genomic_DNA"/>
</dbReference>
<reference evidence="2" key="2">
    <citation type="submission" date="2020-09" db="EMBL/GenBank/DDBJ databases">
        <authorList>
            <person name="Sun Q."/>
            <person name="Ohkuma M."/>
        </authorList>
    </citation>
    <scope>NUCLEOTIDE SEQUENCE</scope>
    <source>
        <strain evidence="2">JCM 3346</strain>
    </source>
</reference>
<feature type="chain" id="PRO_5037862734" evidence="1">
    <location>
        <begin position="28"/>
        <end position="448"/>
    </location>
</feature>
<proteinExistence type="predicted"/>
<dbReference type="Gene3D" id="3.40.190.10">
    <property type="entry name" value="Periplasmic binding protein-like II"/>
    <property type="match status" value="3"/>
</dbReference>
<dbReference type="RefSeq" id="WP_189083532.1">
    <property type="nucleotide sequence ID" value="NZ_BMRJ01000001.1"/>
</dbReference>
<dbReference type="AlphaFoldDB" id="A0A918F9N8"/>
<dbReference type="PANTHER" id="PTHR43649">
    <property type="entry name" value="ARABINOSE-BINDING PROTEIN-RELATED"/>
    <property type="match status" value="1"/>
</dbReference>
<dbReference type="InterPro" id="IPR006059">
    <property type="entry name" value="SBP"/>
</dbReference>
<evidence type="ECO:0000313" key="2">
    <source>
        <dbReference type="EMBL" id="GGR13725.1"/>
    </source>
</evidence>
<name>A0A918F9N8_AGRME</name>
<reference evidence="2" key="1">
    <citation type="journal article" date="2014" name="Int. J. Syst. Evol. Microbiol.">
        <title>Complete genome sequence of Corynebacterium casei LMG S-19264T (=DSM 44701T), isolated from a smear-ripened cheese.</title>
        <authorList>
            <consortium name="US DOE Joint Genome Institute (JGI-PGF)"/>
            <person name="Walter F."/>
            <person name="Albersmeier A."/>
            <person name="Kalinowski J."/>
            <person name="Ruckert C."/>
        </authorList>
    </citation>
    <scope>NUCLEOTIDE SEQUENCE</scope>
    <source>
        <strain evidence="2">JCM 3346</strain>
    </source>
</reference>
<dbReference type="PROSITE" id="PS51257">
    <property type="entry name" value="PROKAR_LIPOPROTEIN"/>
    <property type="match status" value="1"/>
</dbReference>
<dbReference type="Proteomes" id="UP000610303">
    <property type="component" value="Unassembled WGS sequence"/>
</dbReference>
<dbReference type="CDD" id="cd13585">
    <property type="entry name" value="PBP2_TMBP_like"/>
    <property type="match status" value="1"/>
</dbReference>